<dbReference type="InterPro" id="IPR050596">
    <property type="entry name" value="AspAT/PAT-like"/>
</dbReference>
<evidence type="ECO:0000256" key="2">
    <source>
        <dbReference type="ARBA" id="ARBA00007441"/>
    </source>
</evidence>
<dbReference type="PANTHER" id="PTHR46383:SF4">
    <property type="entry name" value="AMINOTRANSFERASE"/>
    <property type="match status" value="1"/>
</dbReference>
<evidence type="ECO:0000256" key="1">
    <source>
        <dbReference type="ARBA" id="ARBA00001933"/>
    </source>
</evidence>
<name>A0A4Z0H5E1_9BACI</name>
<evidence type="ECO:0000313" key="8">
    <source>
        <dbReference type="EMBL" id="TGB05104.1"/>
    </source>
</evidence>
<evidence type="ECO:0000256" key="5">
    <source>
        <dbReference type="ARBA" id="ARBA00022898"/>
    </source>
</evidence>
<gene>
    <name evidence="8" type="ORF">E4663_08950</name>
</gene>
<comment type="caution">
    <text evidence="8">The sequence shown here is derived from an EMBL/GenBank/DDBJ whole genome shotgun (WGS) entry which is preliminary data.</text>
</comment>
<dbReference type="InterPro" id="IPR015422">
    <property type="entry name" value="PyrdxlP-dep_Trfase_small"/>
</dbReference>
<dbReference type="AlphaFoldDB" id="A0A4Z0H5E1"/>
<evidence type="ECO:0000259" key="7">
    <source>
        <dbReference type="Pfam" id="PF00155"/>
    </source>
</evidence>
<dbReference type="CDD" id="cd00609">
    <property type="entry name" value="AAT_like"/>
    <property type="match status" value="1"/>
</dbReference>
<comment type="similarity">
    <text evidence="2 6">Belongs to the class-I pyridoxal-phosphate-dependent aminotransferase family.</text>
</comment>
<dbReference type="EMBL" id="SRJC01000001">
    <property type="protein sequence ID" value="TGB05104.1"/>
    <property type="molecule type" value="Genomic_DNA"/>
</dbReference>
<dbReference type="GO" id="GO:0030170">
    <property type="term" value="F:pyridoxal phosphate binding"/>
    <property type="evidence" value="ECO:0007669"/>
    <property type="project" value="InterPro"/>
</dbReference>
<reference evidence="8 9" key="1">
    <citation type="journal article" date="2003" name="Int. J. Syst. Evol. Microbiol.">
        <title>Halobacillus salinus sp. nov., isolated from a salt lake on the coast of the East Sea in Korea.</title>
        <authorList>
            <person name="Yoon J.H."/>
            <person name="Kang K.H."/>
            <person name="Park Y.H."/>
        </authorList>
    </citation>
    <scope>NUCLEOTIDE SEQUENCE [LARGE SCALE GENOMIC DNA]</scope>
    <source>
        <strain evidence="8 9">HSL-3</strain>
    </source>
</reference>
<accession>A0A4Z0H5E1</accession>
<dbReference type="STRING" id="192814.GCA_900166575_02130"/>
<sequence>MHSRINPRLSTIEISGIRKFFNMVSDYDDVVSLTIGQPDFPTPSSIKQAGIDAIHNNQTSYTHNAGIIELRRAISAHVSTLYQLDYEPVEEIIVTVGASQAIDITLRTILETGDEVLLPGPVYPGYEPLIKLSGGVPVHIDTRDNGFKLTADLIRENVTPETKAIILPYPSNPTGVSLTEKELRDIADLVKERELFIIADEIYGELVFEQEHTSIAKFKEIKDHVVVINGVSKSQAMTGWRIGYTLAPAWLSRHLLKVHQYNVSCASSISQHAALEALQNGRIYTEEMKAAYQKRRDYVLNRLNKMGLDYSAPDGAFYVFPSLALQGETTFNLAVRMVKEAGVALVPGDAFSEYGEGYMRLSYAYSLETLEKGLDRLDNFLLNNRI</sequence>
<protein>
    <recommendedName>
        <fullName evidence="6">Aminotransferase</fullName>
        <ecNumber evidence="6">2.6.1.-</ecNumber>
    </recommendedName>
</protein>
<dbReference type="Gene3D" id="3.40.640.10">
    <property type="entry name" value="Type I PLP-dependent aspartate aminotransferase-like (Major domain)"/>
    <property type="match status" value="1"/>
</dbReference>
<feature type="domain" description="Aminotransferase class I/classII large" evidence="7">
    <location>
        <begin position="29"/>
        <end position="377"/>
    </location>
</feature>
<keyword evidence="3 6" id="KW-0032">Aminotransferase</keyword>
<keyword evidence="4 6" id="KW-0808">Transferase</keyword>
<dbReference type="PROSITE" id="PS00105">
    <property type="entry name" value="AA_TRANSFER_CLASS_1"/>
    <property type="match status" value="1"/>
</dbReference>
<dbReference type="Proteomes" id="UP000297982">
    <property type="component" value="Unassembled WGS sequence"/>
</dbReference>
<dbReference type="GO" id="GO:0008483">
    <property type="term" value="F:transaminase activity"/>
    <property type="evidence" value="ECO:0007669"/>
    <property type="project" value="UniProtKB-KW"/>
</dbReference>
<dbReference type="PANTHER" id="PTHR46383">
    <property type="entry name" value="ASPARTATE AMINOTRANSFERASE"/>
    <property type="match status" value="1"/>
</dbReference>
<dbReference type="EC" id="2.6.1.-" evidence="6"/>
<comment type="cofactor">
    <cofactor evidence="1 6">
        <name>pyridoxal 5'-phosphate</name>
        <dbReference type="ChEBI" id="CHEBI:597326"/>
    </cofactor>
</comment>
<dbReference type="Gene3D" id="3.90.1150.10">
    <property type="entry name" value="Aspartate Aminotransferase, domain 1"/>
    <property type="match status" value="1"/>
</dbReference>
<evidence type="ECO:0000313" key="9">
    <source>
        <dbReference type="Proteomes" id="UP000297982"/>
    </source>
</evidence>
<dbReference type="InterPro" id="IPR004839">
    <property type="entry name" value="Aminotransferase_I/II_large"/>
</dbReference>
<organism evidence="8 9">
    <name type="scientific">Halobacillus salinus</name>
    <dbReference type="NCBI Taxonomy" id="192814"/>
    <lineage>
        <taxon>Bacteria</taxon>
        <taxon>Bacillati</taxon>
        <taxon>Bacillota</taxon>
        <taxon>Bacilli</taxon>
        <taxon>Bacillales</taxon>
        <taxon>Bacillaceae</taxon>
        <taxon>Halobacillus</taxon>
    </lineage>
</organism>
<keyword evidence="5" id="KW-0663">Pyridoxal phosphate</keyword>
<dbReference type="InterPro" id="IPR015421">
    <property type="entry name" value="PyrdxlP-dep_Trfase_major"/>
</dbReference>
<dbReference type="Pfam" id="PF00155">
    <property type="entry name" value="Aminotran_1_2"/>
    <property type="match status" value="1"/>
</dbReference>
<keyword evidence="9" id="KW-1185">Reference proteome</keyword>
<evidence type="ECO:0000256" key="6">
    <source>
        <dbReference type="RuleBase" id="RU000481"/>
    </source>
</evidence>
<dbReference type="SUPFAM" id="SSF53383">
    <property type="entry name" value="PLP-dependent transferases"/>
    <property type="match status" value="1"/>
</dbReference>
<evidence type="ECO:0000256" key="4">
    <source>
        <dbReference type="ARBA" id="ARBA00022679"/>
    </source>
</evidence>
<dbReference type="FunFam" id="3.40.640.10:FF:000033">
    <property type="entry name" value="Aspartate aminotransferase"/>
    <property type="match status" value="1"/>
</dbReference>
<proteinExistence type="inferred from homology"/>
<evidence type="ECO:0000256" key="3">
    <source>
        <dbReference type="ARBA" id="ARBA00022576"/>
    </source>
</evidence>
<dbReference type="RefSeq" id="WP_135327319.1">
    <property type="nucleotide sequence ID" value="NZ_SRJC01000001.1"/>
</dbReference>
<dbReference type="InterPro" id="IPR015424">
    <property type="entry name" value="PyrdxlP-dep_Trfase"/>
</dbReference>
<dbReference type="InterPro" id="IPR004838">
    <property type="entry name" value="NHTrfase_class1_PyrdxlP-BS"/>
</dbReference>
<dbReference type="NCBIfam" id="NF005817">
    <property type="entry name" value="PRK07683.1"/>
    <property type="match status" value="1"/>
</dbReference>
<dbReference type="GO" id="GO:0006520">
    <property type="term" value="P:amino acid metabolic process"/>
    <property type="evidence" value="ECO:0007669"/>
    <property type="project" value="InterPro"/>
</dbReference>